<comment type="subcellular location">
    <subcellularLocation>
        <location evidence="1 7">Cytoplasm</location>
    </subcellularLocation>
</comment>
<accession>A0A9D2AER5</accession>
<feature type="domain" description="Arginine repressor DNA-binding" evidence="8">
    <location>
        <begin position="2"/>
        <end position="65"/>
    </location>
</feature>
<dbReference type="PRINTS" id="PR01467">
    <property type="entry name" value="ARGREPRESSOR"/>
</dbReference>
<dbReference type="GO" id="GO:0006526">
    <property type="term" value="P:L-arginine biosynthetic process"/>
    <property type="evidence" value="ECO:0007669"/>
    <property type="project" value="UniProtKB-KW"/>
</dbReference>
<reference evidence="10" key="1">
    <citation type="journal article" date="2021" name="PeerJ">
        <title>Extensive microbial diversity within the chicken gut microbiome revealed by metagenomics and culture.</title>
        <authorList>
            <person name="Gilroy R."/>
            <person name="Ravi A."/>
            <person name="Getino M."/>
            <person name="Pursley I."/>
            <person name="Horton D.L."/>
            <person name="Alikhan N.F."/>
            <person name="Baker D."/>
            <person name="Gharbi K."/>
            <person name="Hall N."/>
            <person name="Watson M."/>
            <person name="Adriaenssens E.M."/>
            <person name="Foster-Nyarko E."/>
            <person name="Jarju S."/>
            <person name="Secka A."/>
            <person name="Antonio M."/>
            <person name="Oren A."/>
            <person name="Chaudhuri R.R."/>
            <person name="La Ragione R."/>
            <person name="Hildebrand F."/>
            <person name="Pallen M.J."/>
        </authorList>
    </citation>
    <scope>NUCLEOTIDE SEQUENCE</scope>
    <source>
        <strain evidence="10">2239</strain>
    </source>
</reference>
<evidence type="ECO:0000313" key="11">
    <source>
        <dbReference type="Proteomes" id="UP000824193"/>
    </source>
</evidence>
<dbReference type="SUPFAM" id="SSF55252">
    <property type="entry name" value="C-terminal domain of arginine repressor"/>
    <property type="match status" value="1"/>
</dbReference>
<dbReference type="GO" id="GO:0034618">
    <property type="term" value="F:arginine binding"/>
    <property type="evidence" value="ECO:0007669"/>
    <property type="project" value="InterPro"/>
</dbReference>
<comment type="caution">
    <text evidence="10">The sequence shown here is derived from an EMBL/GenBank/DDBJ whole genome shotgun (WGS) entry which is preliminary data.</text>
</comment>
<dbReference type="AlphaFoldDB" id="A0A9D2AER5"/>
<keyword evidence="6 7" id="KW-0804">Transcription</keyword>
<evidence type="ECO:0000256" key="4">
    <source>
        <dbReference type="ARBA" id="ARBA00023015"/>
    </source>
</evidence>
<dbReference type="EMBL" id="DXFW01000024">
    <property type="protein sequence ID" value="HIX06147.1"/>
    <property type="molecule type" value="Genomic_DNA"/>
</dbReference>
<comment type="function">
    <text evidence="7">Regulates arginine biosynthesis genes.</text>
</comment>
<organism evidence="10 11">
    <name type="scientific">Candidatus Allofournierella pullicola</name>
    <dbReference type="NCBI Taxonomy" id="2838596"/>
    <lineage>
        <taxon>Bacteria</taxon>
        <taxon>Bacillati</taxon>
        <taxon>Bacillota</taxon>
        <taxon>Clostridia</taxon>
        <taxon>Eubacteriales</taxon>
        <taxon>Oscillospiraceae</taxon>
        <taxon>Allofournierella</taxon>
    </lineage>
</organism>
<name>A0A9D2AER5_9FIRM</name>
<dbReference type="PANTHER" id="PTHR34471:SF1">
    <property type="entry name" value="ARGININE REPRESSOR"/>
    <property type="match status" value="1"/>
</dbReference>
<dbReference type="GO" id="GO:0051259">
    <property type="term" value="P:protein complex oligomerization"/>
    <property type="evidence" value="ECO:0007669"/>
    <property type="project" value="InterPro"/>
</dbReference>
<keyword evidence="7" id="KW-0028">Amino-acid biosynthesis</keyword>
<evidence type="ECO:0000259" key="9">
    <source>
        <dbReference type="Pfam" id="PF02863"/>
    </source>
</evidence>
<comment type="similarity">
    <text evidence="2 7">Belongs to the ArgR family.</text>
</comment>
<evidence type="ECO:0000313" key="10">
    <source>
        <dbReference type="EMBL" id="HIX06147.1"/>
    </source>
</evidence>
<evidence type="ECO:0000256" key="6">
    <source>
        <dbReference type="ARBA" id="ARBA00023163"/>
    </source>
</evidence>
<keyword evidence="3 7" id="KW-0963">Cytoplasm</keyword>
<sequence length="154" mass="17164">MREERQKLILELILTQPVETQQQLMELLRQRGFHCTQATLSRDIRALHLYKSSVPGGVSRYAVNALDAVSENKDKLTSIARLGICSVDKVDNFIVIKTLPGMAKAICTCVDVLDDSERLVGRVPGNNTVLVVMRGPQEADEMCKTLEELVARRA</sequence>
<proteinExistence type="inferred from homology"/>
<keyword evidence="7" id="KW-0055">Arginine biosynthesis</keyword>
<dbReference type="Gene3D" id="3.30.1360.40">
    <property type="match status" value="1"/>
</dbReference>
<protein>
    <recommendedName>
        <fullName evidence="7">Arginine repressor</fullName>
    </recommendedName>
</protein>
<gene>
    <name evidence="7" type="primary">argR</name>
    <name evidence="10" type="ORF">H9865_08635</name>
</gene>
<evidence type="ECO:0000256" key="7">
    <source>
        <dbReference type="HAMAP-Rule" id="MF_00173"/>
    </source>
</evidence>
<dbReference type="Proteomes" id="UP000824193">
    <property type="component" value="Unassembled WGS sequence"/>
</dbReference>
<evidence type="ECO:0000256" key="5">
    <source>
        <dbReference type="ARBA" id="ARBA00023125"/>
    </source>
</evidence>
<comment type="pathway">
    <text evidence="7">Amino-acid biosynthesis; L-arginine biosynthesis [regulation].</text>
</comment>
<dbReference type="Pfam" id="PF02863">
    <property type="entry name" value="Arg_repressor_C"/>
    <property type="match status" value="1"/>
</dbReference>
<dbReference type="GO" id="GO:0003700">
    <property type="term" value="F:DNA-binding transcription factor activity"/>
    <property type="evidence" value="ECO:0007669"/>
    <property type="project" value="UniProtKB-UniRule"/>
</dbReference>
<evidence type="ECO:0000256" key="2">
    <source>
        <dbReference type="ARBA" id="ARBA00008316"/>
    </source>
</evidence>
<evidence type="ECO:0000256" key="3">
    <source>
        <dbReference type="ARBA" id="ARBA00022490"/>
    </source>
</evidence>
<keyword evidence="7" id="KW-0678">Repressor</keyword>
<feature type="domain" description="Arginine repressor C-terminal" evidence="9">
    <location>
        <begin position="84"/>
        <end position="147"/>
    </location>
</feature>
<dbReference type="SUPFAM" id="SSF46785">
    <property type="entry name" value="Winged helix' DNA-binding domain"/>
    <property type="match status" value="1"/>
</dbReference>
<dbReference type="InterPro" id="IPR036388">
    <property type="entry name" value="WH-like_DNA-bd_sf"/>
</dbReference>
<dbReference type="InterPro" id="IPR020900">
    <property type="entry name" value="Arg_repress_DNA-bd"/>
</dbReference>
<dbReference type="PANTHER" id="PTHR34471">
    <property type="entry name" value="ARGININE REPRESSOR"/>
    <property type="match status" value="1"/>
</dbReference>
<evidence type="ECO:0000259" key="8">
    <source>
        <dbReference type="Pfam" id="PF01316"/>
    </source>
</evidence>
<evidence type="ECO:0000256" key="1">
    <source>
        <dbReference type="ARBA" id="ARBA00004496"/>
    </source>
</evidence>
<dbReference type="GO" id="GO:0003677">
    <property type="term" value="F:DNA binding"/>
    <property type="evidence" value="ECO:0007669"/>
    <property type="project" value="UniProtKB-KW"/>
</dbReference>
<dbReference type="InterPro" id="IPR001669">
    <property type="entry name" value="Arg_repress"/>
</dbReference>
<dbReference type="InterPro" id="IPR036251">
    <property type="entry name" value="Arg_repress_C_sf"/>
</dbReference>
<dbReference type="HAMAP" id="MF_00173">
    <property type="entry name" value="Arg_repressor"/>
    <property type="match status" value="1"/>
</dbReference>
<keyword evidence="4 7" id="KW-0805">Transcription regulation</keyword>
<keyword evidence="5 7" id="KW-0238">DNA-binding</keyword>
<dbReference type="GO" id="GO:0005737">
    <property type="term" value="C:cytoplasm"/>
    <property type="evidence" value="ECO:0007669"/>
    <property type="project" value="UniProtKB-SubCell"/>
</dbReference>
<dbReference type="InterPro" id="IPR020899">
    <property type="entry name" value="Arg_repress_C"/>
</dbReference>
<dbReference type="GO" id="GO:1900079">
    <property type="term" value="P:regulation of arginine biosynthetic process"/>
    <property type="evidence" value="ECO:0007669"/>
    <property type="project" value="UniProtKB-UniRule"/>
</dbReference>
<dbReference type="InterPro" id="IPR036390">
    <property type="entry name" value="WH_DNA-bd_sf"/>
</dbReference>
<dbReference type="Gene3D" id="1.10.10.10">
    <property type="entry name" value="Winged helix-like DNA-binding domain superfamily/Winged helix DNA-binding domain"/>
    <property type="match status" value="1"/>
</dbReference>
<dbReference type="Pfam" id="PF01316">
    <property type="entry name" value="Arg_repressor"/>
    <property type="match status" value="1"/>
</dbReference>
<reference evidence="10" key="2">
    <citation type="submission" date="2021-04" db="EMBL/GenBank/DDBJ databases">
        <authorList>
            <person name="Gilroy R."/>
        </authorList>
    </citation>
    <scope>NUCLEOTIDE SEQUENCE</scope>
    <source>
        <strain evidence="10">2239</strain>
    </source>
</reference>